<evidence type="ECO:0000313" key="9">
    <source>
        <dbReference type="Proteomes" id="UP000614410"/>
    </source>
</evidence>
<dbReference type="AlphaFoldDB" id="A0A934KQ47"/>
<dbReference type="InterPro" id="IPR011079">
    <property type="entry name" value="Ala_racemase_C"/>
</dbReference>
<dbReference type="GO" id="GO:0030632">
    <property type="term" value="P:D-alanine biosynthetic process"/>
    <property type="evidence" value="ECO:0007669"/>
    <property type="project" value="UniProtKB-UniRule"/>
</dbReference>
<evidence type="ECO:0000256" key="2">
    <source>
        <dbReference type="ARBA" id="ARBA00022898"/>
    </source>
</evidence>
<dbReference type="InterPro" id="IPR029066">
    <property type="entry name" value="PLP-binding_barrel"/>
</dbReference>
<comment type="function">
    <text evidence="4">Catalyzes the interconversion of L-alanine and D-alanine. May also act on other amino acids.</text>
</comment>
<name>A0A934KQ47_9BACT</name>
<dbReference type="EMBL" id="JAEKNN010000062">
    <property type="protein sequence ID" value="MBJ7610444.1"/>
    <property type="molecule type" value="Genomic_DNA"/>
</dbReference>
<dbReference type="InterPro" id="IPR000821">
    <property type="entry name" value="Ala_racemase"/>
</dbReference>
<dbReference type="GO" id="GO:0008784">
    <property type="term" value="F:alanine racemase activity"/>
    <property type="evidence" value="ECO:0007669"/>
    <property type="project" value="UniProtKB-UniRule"/>
</dbReference>
<feature type="modified residue" description="N6-(pyridoxal phosphate)lysine" evidence="4 5">
    <location>
        <position position="48"/>
    </location>
</feature>
<evidence type="ECO:0000256" key="4">
    <source>
        <dbReference type="HAMAP-Rule" id="MF_01201"/>
    </source>
</evidence>
<feature type="binding site" evidence="4 6">
    <location>
        <position position="322"/>
    </location>
    <ligand>
        <name>substrate</name>
    </ligand>
</feature>
<dbReference type="Pfam" id="PF01168">
    <property type="entry name" value="Ala_racemase_N"/>
    <property type="match status" value="1"/>
</dbReference>
<dbReference type="PRINTS" id="PR00992">
    <property type="entry name" value="ALARACEMASE"/>
</dbReference>
<dbReference type="FunFam" id="3.20.20.10:FF:000002">
    <property type="entry name" value="Alanine racemase"/>
    <property type="match status" value="1"/>
</dbReference>
<feature type="domain" description="Alanine racemase C-terminal" evidence="7">
    <location>
        <begin position="253"/>
        <end position="381"/>
    </location>
</feature>
<evidence type="ECO:0000256" key="3">
    <source>
        <dbReference type="ARBA" id="ARBA00023235"/>
    </source>
</evidence>
<comment type="caution">
    <text evidence="8">The sequence shown here is derived from an EMBL/GenBank/DDBJ whole genome shotgun (WGS) entry which is preliminary data.</text>
</comment>
<comment type="pathway">
    <text evidence="4">Amino-acid biosynthesis; D-alanine biosynthesis; D-alanine from L-alanine: step 1/1.</text>
</comment>
<comment type="cofactor">
    <cofactor evidence="1 4 5">
        <name>pyridoxal 5'-phosphate</name>
        <dbReference type="ChEBI" id="CHEBI:597326"/>
    </cofactor>
</comment>
<organism evidence="8 9">
    <name type="scientific">Candidatus Amunia macphersoniae</name>
    <dbReference type="NCBI Taxonomy" id="3127014"/>
    <lineage>
        <taxon>Bacteria</taxon>
        <taxon>Bacillati</taxon>
        <taxon>Candidatus Dormiibacterota</taxon>
        <taxon>Candidatus Dormibacteria</taxon>
        <taxon>Candidatus Aeolococcales</taxon>
        <taxon>Candidatus Aeolococcaceae</taxon>
        <taxon>Candidatus Amunia</taxon>
    </lineage>
</organism>
<keyword evidence="2 4" id="KW-0663">Pyridoxal phosphate</keyword>
<dbReference type="SUPFAM" id="SSF50621">
    <property type="entry name" value="Alanine racemase C-terminal domain-like"/>
    <property type="match status" value="1"/>
</dbReference>
<evidence type="ECO:0000256" key="5">
    <source>
        <dbReference type="PIRSR" id="PIRSR600821-50"/>
    </source>
</evidence>
<keyword evidence="3 4" id="KW-0413">Isomerase</keyword>
<dbReference type="Gene3D" id="3.20.20.10">
    <property type="entry name" value="Alanine racemase"/>
    <property type="match status" value="1"/>
</dbReference>
<evidence type="ECO:0000256" key="1">
    <source>
        <dbReference type="ARBA" id="ARBA00001933"/>
    </source>
</evidence>
<dbReference type="PANTHER" id="PTHR30511">
    <property type="entry name" value="ALANINE RACEMASE"/>
    <property type="match status" value="1"/>
</dbReference>
<comment type="similarity">
    <text evidence="4">Belongs to the alanine racemase family.</text>
</comment>
<proteinExistence type="inferred from homology"/>
<dbReference type="GO" id="GO:0030170">
    <property type="term" value="F:pyridoxal phosphate binding"/>
    <property type="evidence" value="ECO:0007669"/>
    <property type="project" value="UniProtKB-UniRule"/>
</dbReference>
<dbReference type="InterPro" id="IPR009006">
    <property type="entry name" value="Ala_racemase/Decarboxylase_C"/>
</dbReference>
<dbReference type="CDD" id="cd00430">
    <property type="entry name" value="PLPDE_III_AR"/>
    <property type="match status" value="1"/>
</dbReference>
<sequence>MTVSSAARRSAAAPGTKWAEVDVAALRENTAALRRLAGPGCAVMAMVKANGYGHGALLAATATVDGGATWLGVSSVTEAVDLRRAGVTARVLNVGWTAPSEMPTAVAHDIDVTVFDASSVAAAAEAARQAGRPARVHWKLDTGMGRLGTRAGDVDAVRDALMAAGTDLVTVALFTHFAAADAPSTDFTTEQHDQFLGTVAGLRDTFPHALLHCANSAALLRSPETHHDIVRPGIALYGYPPPHCAGVVELRPALRLQAMVTQVKTLDEGTSVGYGREWCATRRSRVATVAAGYADGVDRRNGNRGRVIVGGAICPIIGRVSMDQIGVDVTAGGPVRPGDAATLIGESDGHRIDADDVAASIGTISNEVLCAVAARVPRVAVSTGEESP</sequence>
<reference evidence="8 9" key="1">
    <citation type="submission" date="2020-10" db="EMBL/GenBank/DDBJ databases">
        <title>Ca. Dormibacterota MAGs.</title>
        <authorList>
            <person name="Montgomery K."/>
        </authorList>
    </citation>
    <scope>NUCLEOTIDE SEQUENCE [LARGE SCALE GENOMIC DNA]</scope>
    <source>
        <strain evidence="8">Mitchell_Peninsula_5</strain>
    </source>
</reference>
<dbReference type="GO" id="GO:0009252">
    <property type="term" value="P:peptidoglycan biosynthetic process"/>
    <property type="evidence" value="ECO:0007669"/>
    <property type="project" value="TreeGrafter"/>
</dbReference>
<dbReference type="Proteomes" id="UP000614410">
    <property type="component" value="Unassembled WGS sequence"/>
</dbReference>
<accession>A0A934KQ47</accession>
<feature type="active site" description="Proton acceptor; specific for D-alanine" evidence="4">
    <location>
        <position position="48"/>
    </location>
</feature>
<dbReference type="Gene3D" id="2.40.37.10">
    <property type="entry name" value="Lyase, Ornithine Decarboxylase, Chain A, domain 1"/>
    <property type="match status" value="1"/>
</dbReference>
<feature type="active site" description="Proton acceptor; specific for L-alanine" evidence="4">
    <location>
        <position position="274"/>
    </location>
</feature>
<dbReference type="PANTHER" id="PTHR30511:SF0">
    <property type="entry name" value="ALANINE RACEMASE, CATABOLIC-RELATED"/>
    <property type="match status" value="1"/>
</dbReference>
<dbReference type="SUPFAM" id="SSF51419">
    <property type="entry name" value="PLP-binding barrel"/>
    <property type="match status" value="1"/>
</dbReference>
<dbReference type="NCBIfam" id="TIGR00492">
    <property type="entry name" value="alr"/>
    <property type="match status" value="1"/>
</dbReference>
<evidence type="ECO:0000313" key="8">
    <source>
        <dbReference type="EMBL" id="MBJ7610444.1"/>
    </source>
</evidence>
<dbReference type="HAMAP" id="MF_01201">
    <property type="entry name" value="Ala_racemase"/>
    <property type="match status" value="1"/>
</dbReference>
<dbReference type="EC" id="5.1.1.1" evidence="4"/>
<dbReference type="SMART" id="SM01005">
    <property type="entry name" value="Ala_racemase_C"/>
    <property type="match status" value="1"/>
</dbReference>
<gene>
    <name evidence="8" type="primary">alr</name>
    <name evidence="8" type="ORF">JF887_13580</name>
</gene>
<dbReference type="Pfam" id="PF00842">
    <property type="entry name" value="Ala_racemase_C"/>
    <property type="match status" value="1"/>
</dbReference>
<evidence type="ECO:0000256" key="6">
    <source>
        <dbReference type="PIRSR" id="PIRSR600821-52"/>
    </source>
</evidence>
<protein>
    <recommendedName>
        <fullName evidence="4">Alanine racemase</fullName>
        <ecNumber evidence="4">5.1.1.1</ecNumber>
    </recommendedName>
</protein>
<comment type="catalytic activity">
    <reaction evidence="4">
        <text>L-alanine = D-alanine</text>
        <dbReference type="Rhea" id="RHEA:20249"/>
        <dbReference type="ChEBI" id="CHEBI:57416"/>
        <dbReference type="ChEBI" id="CHEBI:57972"/>
        <dbReference type="EC" id="5.1.1.1"/>
    </reaction>
</comment>
<dbReference type="InterPro" id="IPR001608">
    <property type="entry name" value="Ala_racemase_N"/>
</dbReference>
<feature type="binding site" evidence="4 6">
    <location>
        <position position="146"/>
    </location>
    <ligand>
        <name>substrate</name>
    </ligand>
</feature>
<dbReference type="GO" id="GO:0005829">
    <property type="term" value="C:cytosol"/>
    <property type="evidence" value="ECO:0007669"/>
    <property type="project" value="TreeGrafter"/>
</dbReference>
<evidence type="ECO:0000259" key="7">
    <source>
        <dbReference type="SMART" id="SM01005"/>
    </source>
</evidence>